<proteinExistence type="predicted"/>
<dbReference type="InterPro" id="IPR018391">
    <property type="entry name" value="PQQ_b-propeller_rpt"/>
</dbReference>
<protein>
    <submittedName>
        <fullName evidence="2">PQQ-binding-like beta-propeller repeat protein</fullName>
    </submittedName>
</protein>
<dbReference type="Proteomes" id="UP000766336">
    <property type="component" value="Unassembled WGS sequence"/>
</dbReference>
<dbReference type="InterPro" id="IPR002372">
    <property type="entry name" value="PQQ_rpt_dom"/>
</dbReference>
<accession>A0ABS5QIJ2</accession>
<feature type="domain" description="Pyrrolo-quinoline quinone repeat" evidence="1">
    <location>
        <begin position="135"/>
        <end position="370"/>
    </location>
</feature>
<organism evidence="2 3">
    <name type="scientific">Roseococcus pinisoli</name>
    <dbReference type="NCBI Taxonomy" id="2835040"/>
    <lineage>
        <taxon>Bacteria</taxon>
        <taxon>Pseudomonadati</taxon>
        <taxon>Pseudomonadota</taxon>
        <taxon>Alphaproteobacteria</taxon>
        <taxon>Acetobacterales</taxon>
        <taxon>Roseomonadaceae</taxon>
        <taxon>Roseococcus</taxon>
    </lineage>
</organism>
<evidence type="ECO:0000313" key="3">
    <source>
        <dbReference type="Proteomes" id="UP000766336"/>
    </source>
</evidence>
<feature type="domain" description="Pyrrolo-quinoline quinone repeat" evidence="1">
    <location>
        <begin position="388"/>
        <end position="450"/>
    </location>
</feature>
<dbReference type="SUPFAM" id="SSF50998">
    <property type="entry name" value="Quinoprotein alcohol dehydrogenase-like"/>
    <property type="match status" value="1"/>
</dbReference>
<dbReference type="PANTHER" id="PTHR34512">
    <property type="entry name" value="CELL SURFACE PROTEIN"/>
    <property type="match status" value="1"/>
</dbReference>
<evidence type="ECO:0000259" key="1">
    <source>
        <dbReference type="Pfam" id="PF13360"/>
    </source>
</evidence>
<dbReference type="InterPro" id="IPR011047">
    <property type="entry name" value="Quinoprotein_ADH-like_sf"/>
</dbReference>
<dbReference type="InterPro" id="IPR015943">
    <property type="entry name" value="WD40/YVTN_repeat-like_dom_sf"/>
</dbReference>
<name>A0ABS5QIJ2_9PROT</name>
<comment type="caution">
    <text evidence="2">The sequence shown here is derived from an EMBL/GenBank/DDBJ whole genome shotgun (WGS) entry which is preliminary data.</text>
</comment>
<reference evidence="2 3" key="1">
    <citation type="submission" date="2021-05" db="EMBL/GenBank/DDBJ databases">
        <title>Roseococcus sp. XZZS9, whole genome shotgun sequencing project.</title>
        <authorList>
            <person name="Zhao G."/>
            <person name="Shen L."/>
        </authorList>
    </citation>
    <scope>NUCLEOTIDE SEQUENCE [LARGE SCALE GENOMIC DNA]</scope>
    <source>
        <strain evidence="2 3">XZZS9</strain>
    </source>
</reference>
<dbReference type="EMBL" id="JAHCDA010000005">
    <property type="protein sequence ID" value="MBS7813510.1"/>
    <property type="molecule type" value="Genomic_DNA"/>
</dbReference>
<sequence>MPDSTKRFLGRRTALLGGAALLAGCESTRNWVDDMLGTPKVALPGERHSVLSSEREVAPDEAALSRPFSLPAPTLNADWPTAGGAPGHAPGHLSLPRPVGEVWRTSIGSGNAYRRRLTAPPLVVGDAVFAIDALGWVSCLDAGRGGRRWQTDTRPRRDRDGALGGALAYSDGVLYVATGLAEVLALDPASGEIKWRASIGVPARGGLSVAGNRILVPTVENHLVGLTTEDGSRAWTFRASPVQALPLGLPSPAVEGDTAVAGFASGEIVALNIADGRVLWSESLGTTRGGVSIADIGAISALPVIDRGRVFAIGMAGAATSIDLRSGRRVWEREVGGSLTPSVVGDWCFALTRGNRLMALERDNGRVRWISELQSYEDEARRRRPIIWSPPVVAGGRILVASSHRQLLEVDAGTGEIIDRLRLPDGATQQPVVANNSVYLMTDGGSVVALRGVG</sequence>
<evidence type="ECO:0000313" key="2">
    <source>
        <dbReference type="EMBL" id="MBS7813510.1"/>
    </source>
</evidence>
<dbReference type="Pfam" id="PF13360">
    <property type="entry name" value="PQQ_2"/>
    <property type="match status" value="2"/>
</dbReference>
<keyword evidence="3" id="KW-1185">Reference proteome</keyword>
<gene>
    <name evidence="2" type="ORF">KHU32_21395</name>
</gene>
<dbReference type="SMART" id="SM00564">
    <property type="entry name" value="PQQ"/>
    <property type="match status" value="6"/>
</dbReference>
<dbReference type="PROSITE" id="PS51257">
    <property type="entry name" value="PROKAR_LIPOPROTEIN"/>
    <property type="match status" value="1"/>
</dbReference>
<dbReference type="PANTHER" id="PTHR34512:SF30">
    <property type="entry name" value="OUTER MEMBRANE PROTEIN ASSEMBLY FACTOR BAMB"/>
    <property type="match status" value="1"/>
</dbReference>
<dbReference type="Gene3D" id="2.130.10.10">
    <property type="entry name" value="YVTN repeat-like/Quinoprotein amine dehydrogenase"/>
    <property type="match status" value="1"/>
</dbReference>
<dbReference type="RefSeq" id="WP_213672207.1">
    <property type="nucleotide sequence ID" value="NZ_JAHCDA010000005.1"/>
</dbReference>